<name>A0AAD5XVG2_9FUNG</name>
<dbReference type="AlphaFoldDB" id="A0AAD5XVG2"/>
<dbReference type="EMBL" id="JADGJW010000338">
    <property type="protein sequence ID" value="KAJ3219460.1"/>
    <property type="molecule type" value="Genomic_DNA"/>
</dbReference>
<evidence type="ECO:0000313" key="2">
    <source>
        <dbReference type="EMBL" id="KAJ3219460.1"/>
    </source>
</evidence>
<feature type="chain" id="PRO_5041896987" description="Periplasmic binding protein" evidence="1">
    <location>
        <begin position="16"/>
        <end position="441"/>
    </location>
</feature>
<dbReference type="Proteomes" id="UP001211065">
    <property type="component" value="Unassembled WGS sequence"/>
</dbReference>
<feature type="signal peptide" evidence="1">
    <location>
        <begin position="1"/>
        <end position="15"/>
    </location>
</feature>
<keyword evidence="3" id="KW-1185">Reference proteome</keyword>
<evidence type="ECO:0000313" key="3">
    <source>
        <dbReference type="Proteomes" id="UP001211065"/>
    </source>
</evidence>
<evidence type="ECO:0000256" key="1">
    <source>
        <dbReference type="SAM" id="SignalP"/>
    </source>
</evidence>
<sequence>MKLALISSFVIAASAQNLQSCVTDFNSETDYFTQKYNETNSEFTVTYSKHYKTLINKLSNQTFVLHQCGTPVPKNVPAGAAIYSIPLKKIAVGDTTVLTFLEALGVSSAITLSSALDYTVSPCLQASNITALNATNLRVQAEQYKTVDAYFTGYASDSNPNNTVLFPASNSKDSDYRTNWIDMIGEDTAKKVRSSIEDNFSCLLSGAKDAGTKEGKPVIAWTNYEAPSDFNQNKAAWVVSAAPYKLDYSQDAGGNPLNLGEVRKSFATSKEFLEAIANVDIIIDESFASLNATNFHKTYSLESNTTTIKAFDSKNIYQEQGLVNAIGGSAWFESAVLFKHLVLGYAQFQLVFIPSNNFNFRDLISILHPQSMPGYKRTYFINIFSEKSKVVNESDCKAEDKNQLSIPKIQCPVKIESPKSSSRKGFVASGALALFLVTLLL</sequence>
<accession>A0AAD5XVG2</accession>
<organism evidence="2 3">
    <name type="scientific">Clydaea vesicula</name>
    <dbReference type="NCBI Taxonomy" id="447962"/>
    <lineage>
        <taxon>Eukaryota</taxon>
        <taxon>Fungi</taxon>
        <taxon>Fungi incertae sedis</taxon>
        <taxon>Chytridiomycota</taxon>
        <taxon>Chytridiomycota incertae sedis</taxon>
        <taxon>Chytridiomycetes</taxon>
        <taxon>Lobulomycetales</taxon>
        <taxon>Lobulomycetaceae</taxon>
        <taxon>Clydaea</taxon>
    </lineage>
</organism>
<proteinExistence type="predicted"/>
<comment type="caution">
    <text evidence="2">The sequence shown here is derived from an EMBL/GenBank/DDBJ whole genome shotgun (WGS) entry which is preliminary data.</text>
</comment>
<gene>
    <name evidence="2" type="ORF">HK099_004679</name>
</gene>
<keyword evidence="1" id="KW-0732">Signal</keyword>
<protein>
    <recommendedName>
        <fullName evidence="4">Periplasmic binding protein</fullName>
    </recommendedName>
</protein>
<dbReference type="PANTHER" id="PTHR38360">
    <property type="entry name" value="OS03G0120000 PROTEIN"/>
    <property type="match status" value="1"/>
</dbReference>
<evidence type="ECO:0008006" key="4">
    <source>
        <dbReference type="Google" id="ProtNLM"/>
    </source>
</evidence>
<dbReference type="PANTHER" id="PTHR38360:SF1">
    <property type="entry name" value="F12P19.7"/>
    <property type="match status" value="1"/>
</dbReference>
<reference evidence="2" key="1">
    <citation type="submission" date="2020-05" db="EMBL/GenBank/DDBJ databases">
        <title>Phylogenomic resolution of chytrid fungi.</title>
        <authorList>
            <person name="Stajich J.E."/>
            <person name="Amses K."/>
            <person name="Simmons R."/>
            <person name="Seto K."/>
            <person name="Myers J."/>
            <person name="Bonds A."/>
            <person name="Quandt C.A."/>
            <person name="Barry K."/>
            <person name="Liu P."/>
            <person name="Grigoriev I."/>
            <person name="Longcore J.E."/>
            <person name="James T.Y."/>
        </authorList>
    </citation>
    <scope>NUCLEOTIDE SEQUENCE</scope>
    <source>
        <strain evidence="2">JEL0476</strain>
    </source>
</reference>